<sequence length="82" mass="9434">MGLVLILATGTTIKKPSRGIGRVFFLFYSRTTMEVFRRDMVDGLEEHDIYCCVDIFSSDLENLWRGHANFSTGRTNIRSWSP</sequence>
<feature type="non-terminal residue" evidence="1">
    <location>
        <position position="82"/>
    </location>
</feature>
<reference evidence="1 2" key="1">
    <citation type="journal article" date="2019" name="Commun. Biol.">
        <title>The bagworm genome reveals a unique fibroin gene that provides high tensile strength.</title>
        <authorList>
            <person name="Kono N."/>
            <person name="Nakamura H."/>
            <person name="Ohtoshi R."/>
            <person name="Tomita M."/>
            <person name="Numata K."/>
            <person name="Arakawa K."/>
        </authorList>
    </citation>
    <scope>NUCLEOTIDE SEQUENCE [LARGE SCALE GENOMIC DNA]</scope>
</reference>
<evidence type="ECO:0000313" key="2">
    <source>
        <dbReference type="Proteomes" id="UP000299102"/>
    </source>
</evidence>
<evidence type="ECO:0000313" key="1">
    <source>
        <dbReference type="EMBL" id="GBP92371.1"/>
    </source>
</evidence>
<accession>A0A4C1ZU07</accession>
<dbReference type="Proteomes" id="UP000299102">
    <property type="component" value="Unassembled WGS sequence"/>
</dbReference>
<proteinExistence type="predicted"/>
<organism evidence="1 2">
    <name type="scientific">Eumeta variegata</name>
    <name type="common">Bagworm moth</name>
    <name type="synonym">Eumeta japonica</name>
    <dbReference type="NCBI Taxonomy" id="151549"/>
    <lineage>
        <taxon>Eukaryota</taxon>
        <taxon>Metazoa</taxon>
        <taxon>Ecdysozoa</taxon>
        <taxon>Arthropoda</taxon>
        <taxon>Hexapoda</taxon>
        <taxon>Insecta</taxon>
        <taxon>Pterygota</taxon>
        <taxon>Neoptera</taxon>
        <taxon>Endopterygota</taxon>
        <taxon>Lepidoptera</taxon>
        <taxon>Glossata</taxon>
        <taxon>Ditrysia</taxon>
        <taxon>Tineoidea</taxon>
        <taxon>Psychidae</taxon>
        <taxon>Oiketicinae</taxon>
        <taxon>Eumeta</taxon>
    </lineage>
</organism>
<gene>
    <name evidence="1" type="ORF">EVAR_64976_1</name>
</gene>
<dbReference type="EMBL" id="BGZK01002270">
    <property type="protein sequence ID" value="GBP92371.1"/>
    <property type="molecule type" value="Genomic_DNA"/>
</dbReference>
<comment type="caution">
    <text evidence="1">The sequence shown here is derived from an EMBL/GenBank/DDBJ whole genome shotgun (WGS) entry which is preliminary data.</text>
</comment>
<dbReference type="AlphaFoldDB" id="A0A4C1ZU07"/>
<keyword evidence="2" id="KW-1185">Reference proteome</keyword>
<name>A0A4C1ZU07_EUMVA</name>
<protein>
    <submittedName>
        <fullName evidence="1">Uncharacterized protein</fullName>
    </submittedName>
</protein>